<keyword evidence="3" id="KW-0720">Serine protease</keyword>
<evidence type="ECO:0000313" key="8">
    <source>
        <dbReference type="Proteomes" id="UP000239388"/>
    </source>
</evidence>
<dbReference type="InterPro" id="IPR036439">
    <property type="entry name" value="Dockerin_dom_sf"/>
</dbReference>
<dbReference type="Pfam" id="PF00082">
    <property type="entry name" value="Peptidase_S8"/>
    <property type="match status" value="1"/>
</dbReference>
<dbReference type="EMBL" id="PUIB01000007">
    <property type="protein sequence ID" value="PQO40873.1"/>
    <property type="molecule type" value="Genomic_DNA"/>
</dbReference>
<dbReference type="Pfam" id="PF20009">
    <property type="entry name" value="GEVED"/>
    <property type="match status" value="1"/>
</dbReference>
<evidence type="ECO:0000256" key="4">
    <source>
        <dbReference type="PROSITE-ProRule" id="PRU01240"/>
    </source>
</evidence>
<reference evidence="7 8" key="1">
    <citation type="submission" date="2018-02" db="EMBL/GenBank/DDBJ databases">
        <title>Comparative genomes isolates from brazilian mangrove.</title>
        <authorList>
            <person name="Araujo J.E."/>
            <person name="Taketani R.G."/>
            <person name="Silva M.C.P."/>
            <person name="Loureco M.V."/>
            <person name="Andreote F.D."/>
        </authorList>
    </citation>
    <scope>NUCLEOTIDE SEQUENCE [LARGE SCALE GENOMIC DNA]</scope>
    <source>
        <strain evidence="7 8">NAP PRIS-MGV</strain>
    </source>
</reference>
<dbReference type="CDD" id="cd05562">
    <property type="entry name" value="Peptidases_S53_like"/>
    <property type="match status" value="1"/>
</dbReference>
<protein>
    <submittedName>
        <fullName evidence="7">Uncharacterized protein</fullName>
    </submittedName>
</protein>
<comment type="similarity">
    <text evidence="4">Belongs to the peptidase S8 family.</text>
</comment>
<evidence type="ECO:0000256" key="1">
    <source>
        <dbReference type="ARBA" id="ARBA00022670"/>
    </source>
</evidence>
<dbReference type="InterPro" id="IPR018247">
    <property type="entry name" value="EF_Hand_1_Ca_BS"/>
</dbReference>
<dbReference type="InterPro" id="IPR036852">
    <property type="entry name" value="Peptidase_S8/S53_dom_sf"/>
</dbReference>
<feature type="domain" description="Peptidase S8/S53" evidence="5">
    <location>
        <begin position="523"/>
        <end position="601"/>
    </location>
</feature>
<dbReference type="Pfam" id="PF00404">
    <property type="entry name" value="Dockerin_1"/>
    <property type="match status" value="1"/>
</dbReference>
<dbReference type="Proteomes" id="UP000239388">
    <property type="component" value="Unassembled WGS sequence"/>
</dbReference>
<evidence type="ECO:0000256" key="3">
    <source>
        <dbReference type="ARBA" id="ARBA00022825"/>
    </source>
</evidence>
<comment type="caution">
    <text evidence="4">Lacks conserved residue(s) required for the propagation of feature annotation.</text>
</comment>
<dbReference type="PROSITE" id="PS00138">
    <property type="entry name" value="SUBTILASE_SER"/>
    <property type="match status" value="1"/>
</dbReference>
<gene>
    <name evidence="7" type="ORF">C5Y98_04655</name>
</gene>
<dbReference type="PROSITE" id="PS00018">
    <property type="entry name" value="EF_HAND_1"/>
    <property type="match status" value="1"/>
</dbReference>
<keyword evidence="2" id="KW-0378">Hydrolase</keyword>
<dbReference type="SUPFAM" id="SSF63446">
    <property type="entry name" value="Type I dockerin domain"/>
    <property type="match status" value="1"/>
</dbReference>
<dbReference type="RefSeq" id="WP_105352057.1">
    <property type="nucleotide sequence ID" value="NZ_PUIB01000007.1"/>
</dbReference>
<dbReference type="InterPro" id="IPR023828">
    <property type="entry name" value="Peptidase_S8_Ser-AS"/>
</dbReference>
<dbReference type="InterPro" id="IPR000209">
    <property type="entry name" value="Peptidase_S8/S53_dom"/>
</dbReference>
<dbReference type="PANTHER" id="PTHR42884:SF14">
    <property type="entry name" value="NEUROENDOCRINE CONVERTASE 1"/>
    <property type="match status" value="1"/>
</dbReference>
<dbReference type="GO" id="GO:0000272">
    <property type="term" value="P:polysaccharide catabolic process"/>
    <property type="evidence" value="ECO:0007669"/>
    <property type="project" value="InterPro"/>
</dbReference>
<dbReference type="PANTHER" id="PTHR42884">
    <property type="entry name" value="PROPROTEIN CONVERTASE SUBTILISIN/KEXIN-RELATED"/>
    <property type="match status" value="1"/>
</dbReference>
<proteinExistence type="inferred from homology"/>
<dbReference type="GO" id="GO:0004252">
    <property type="term" value="F:serine-type endopeptidase activity"/>
    <property type="evidence" value="ECO:0007669"/>
    <property type="project" value="InterPro"/>
</dbReference>
<dbReference type="GO" id="GO:0016485">
    <property type="term" value="P:protein processing"/>
    <property type="evidence" value="ECO:0007669"/>
    <property type="project" value="TreeGrafter"/>
</dbReference>
<evidence type="ECO:0000256" key="2">
    <source>
        <dbReference type="ARBA" id="ARBA00022801"/>
    </source>
</evidence>
<keyword evidence="1" id="KW-0645">Protease</keyword>
<organism evidence="7 8">
    <name type="scientific">Blastopirellula marina</name>
    <dbReference type="NCBI Taxonomy" id="124"/>
    <lineage>
        <taxon>Bacteria</taxon>
        <taxon>Pseudomonadati</taxon>
        <taxon>Planctomycetota</taxon>
        <taxon>Planctomycetia</taxon>
        <taxon>Pirellulales</taxon>
        <taxon>Pirellulaceae</taxon>
        <taxon>Blastopirellula</taxon>
    </lineage>
</organism>
<evidence type="ECO:0000313" key="7">
    <source>
        <dbReference type="EMBL" id="PQO40873.1"/>
    </source>
</evidence>
<feature type="domain" description="GEVED" evidence="6">
    <location>
        <begin position="1046"/>
        <end position="1128"/>
    </location>
</feature>
<dbReference type="PROSITE" id="PS51892">
    <property type="entry name" value="SUBTILASE"/>
    <property type="match status" value="1"/>
</dbReference>
<dbReference type="InterPro" id="IPR034075">
    <property type="entry name" value="Glr3161-like_dom"/>
</dbReference>
<name>A0A2S8G8W7_9BACT</name>
<dbReference type="InterPro" id="IPR002105">
    <property type="entry name" value="Dockerin_1_rpt"/>
</dbReference>
<evidence type="ECO:0000259" key="5">
    <source>
        <dbReference type="Pfam" id="PF00082"/>
    </source>
</evidence>
<dbReference type="SUPFAM" id="SSF52743">
    <property type="entry name" value="Subtilisin-like"/>
    <property type="match status" value="1"/>
</dbReference>
<sequence length="1469" mass="153950">MKRRGLNRQNKRRVNRTHLSYAEQLEDRRLLTANGSGDDDHLGQTFEFAPGVLSENTGEWAKFSTPLAMAAIEARSELDSGVEAANVQLANTELLYFQGMIAVDSVVAEGATSDGLISQLTSIGAIGTSAYGRLVSSWVPIDALSSLAQVTDMSFTSAVFRPVMDVGATTSQGVAALQADDALQTYGYDGTGVTVGILSDTFDSLGGYATDVNTGDLPADVNILADLFGGSDEGRAMAQLIYDVAPGASLAFYTAVAGGQAAFANGILALADAGADIIVDDVRLPDEPFFQDGVIAQAVDTVVASGIPYFASQGNYLDQSYESAFSSSQQNFGTTTEVMHDFDPGTGIDTMQSVSIPVGGQGFISLQWDEPSASVGGLGSTSDYNIYLVDGSGNVIASGIDNNIGNNASEVMVFFNDGGTNGTTTDYNIVITKVSGADAGVLKYVYRNGYSMVVNEYDTQGATGYGHSNAAGAAAVGAAYFADTPDFGTSPPVREDFSSLGGVPILFDTAGNRLATQELRQAPNFVAPDGTNTTFFGQQVNDGDNFPNFFGTSAAAPHAAAVGALMLQANPDLTPAEMYSIMQDTAIDMDAPGVDFWTGYGLIDALAAVGQAEATYDPGNPGGPGGGSSQPTDACGVPLPVGTVTFSGAIGGNLFASNHAILDGDTPGMAGYDNEVLDFLRGQGTQQEIAKSNYSIAVVGNGLVDWSFSNGSKAASGYERTDFYNINYLTASVFQELLEHNLIIILSGDGAVTDGMSSTEMALWATVEEDIAEAVNLRGLDLWVGASGGNNSYYDFLPTGALSTASFSTIDPLDGYQPSLTGQLLGITNTMVDSAAAYGYFDTYDDDLFDLEYRYSDEIVSVAGQALAFYDDEVIAAADYPETSSSTGLVGLAFQDLDMDGYQDSGEEGVAGARFFIDYNGDGIIGLCEPTVTSDALGRFVLQSGYSGHFQILPVPTAGIFVTSTDPVYIDLAGDGTATLSAPLSFGVIAGSDTGSNGGGSTPIAPGAYLGASPIADDGVIFTSGIHKGTNTVTIISSVTLRNTVMNAWIDLNKDGDWNDPGEQIFTNVVLQPGQHEYTFTIPTTIFDDSVLPEPARLAASVRFRVGPTLGIGPSANDAFGEIEDYKVYLSQGPDAGLTAKNDVFEYQEDTDGQFFNVLANDSSFYHRTLSIVPGSVTNISPVTDPPLDITVSPDGTRILFNAGGVSDLTENITFQYMVQDTAGNKETATVTLVAPIDPDATGTNGIGGSATESVFAFHNSKGPLGDVNNDGSLTGLDLLKVIKQMQNFGSRDLPEWSYQSETFSDYIDVNADGRFSYLDLLAMVNSMTNGTWNGEPLESEPTVAVDASSSLANTVVEVLAAPQIAEVAAPISKEQSASPTVDSSTLYIGWQSLASKSDVSSTDEVDQADTDLVVDEAFGDAGFDYVNAGEDDLLLSVDNGSEEFGSESSSVEDEIFGDEQWDEELLAF</sequence>
<dbReference type="Gene3D" id="3.40.50.200">
    <property type="entry name" value="Peptidase S8/S53 domain"/>
    <property type="match status" value="2"/>
</dbReference>
<evidence type="ECO:0000259" key="6">
    <source>
        <dbReference type="Pfam" id="PF20009"/>
    </source>
</evidence>
<dbReference type="InterPro" id="IPR045474">
    <property type="entry name" value="GEVED"/>
</dbReference>
<dbReference type="OrthoDB" id="9813435at2"/>
<dbReference type="GO" id="GO:0016020">
    <property type="term" value="C:membrane"/>
    <property type="evidence" value="ECO:0007669"/>
    <property type="project" value="TreeGrafter"/>
</dbReference>
<dbReference type="GO" id="GO:0004553">
    <property type="term" value="F:hydrolase activity, hydrolyzing O-glycosyl compounds"/>
    <property type="evidence" value="ECO:0007669"/>
    <property type="project" value="InterPro"/>
</dbReference>
<comment type="caution">
    <text evidence="7">The sequence shown here is derived from an EMBL/GenBank/DDBJ whole genome shotgun (WGS) entry which is preliminary data.</text>
</comment>
<accession>A0A2S8G8W7</accession>